<dbReference type="InterPro" id="IPR013761">
    <property type="entry name" value="SAM/pointed_sf"/>
</dbReference>
<dbReference type="PANTHER" id="PTHR43612:SF3">
    <property type="entry name" value="TRIFUNCTIONAL ENZYME SUBUNIT ALPHA, MITOCHONDRIAL"/>
    <property type="match status" value="1"/>
</dbReference>
<dbReference type="Gene3D" id="1.10.150.50">
    <property type="entry name" value="Transcription Factor, Ets-1"/>
    <property type="match status" value="1"/>
</dbReference>
<dbReference type="InterPro" id="IPR050136">
    <property type="entry name" value="FA_oxidation_alpha_subunit"/>
</dbReference>
<dbReference type="SUPFAM" id="SSF48179">
    <property type="entry name" value="6-phosphogluconate dehydrogenase C-terminal domain-like"/>
    <property type="match status" value="1"/>
</dbReference>
<dbReference type="EMBL" id="VIIS01000674">
    <property type="protein sequence ID" value="KAF0306310.1"/>
    <property type="molecule type" value="Genomic_DNA"/>
</dbReference>
<feature type="domain" description="SAM" evidence="1">
    <location>
        <begin position="140"/>
        <end position="192"/>
    </location>
</feature>
<name>A0A6A4WRG4_AMPAM</name>
<dbReference type="GO" id="GO:0006635">
    <property type="term" value="P:fatty acid beta-oxidation"/>
    <property type="evidence" value="ECO:0007669"/>
    <property type="project" value="TreeGrafter"/>
</dbReference>
<accession>A0A6A4WRG4</accession>
<organism evidence="2 3">
    <name type="scientific">Amphibalanus amphitrite</name>
    <name type="common">Striped barnacle</name>
    <name type="synonym">Balanus amphitrite</name>
    <dbReference type="NCBI Taxonomy" id="1232801"/>
    <lineage>
        <taxon>Eukaryota</taxon>
        <taxon>Metazoa</taxon>
        <taxon>Ecdysozoa</taxon>
        <taxon>Arthropoda</taxon>
        <taxon>Crustacea</taxon>
        <taxon>Multicrustacea</taxon>
        <taxon>Cirripedia</taxon>
        <taxon>Thoracica</taxon>
        <taxon>Thoracicalcarea</taxon>
        <taxon>Balanomorpha</taxon>
        <taxon>Balanoidea</taxon>
        <taxon>Balanidae</taxon>
        <taxon>Amphibalaninae</taxon>
        <taxon>Amphibalanus</taxon>
    </lineage>
</organism>
<dbReference type="GO" id="GO:0004300">
    <property type="term" value="F:enoyl-CoA hydratase activity"/>
    <property type="evidence" value="ECO:0007669"/>
    <property type="project" value="TreeGrafter"/>
</dbReference>
<protein>
    <submittedName>
        <fullName evidence="2">Fatty acid oxidation complex subunit alpha</fullName>
    </submittedName>
</protein>
<dbReference type="AlphaFoldDB" id="A0A6A4WRG4"/>
<dbReference type="PROSITE" id="PS50105">
    <property type="entry name" value="SAM_DOMAIN"/>
    <property type="match status" value="1"/>
</dbReference>
<evidence type="ECO:0000313" key="3">
    <source>
        <dbReference type="Proteomes" id="UP000440578"/>
    </source>
</evidence>
<dbReference type="Pfam" id="PF00536">
    <property type="entry name" value="SAM_1"/>
    <property type="match status" value="1"/>
</dbReference>
<dbReference type="GO" id="GO:0016509">
    <property type="term" value="F:long-chain (3S)-3-hydroxyacyl-CoA dehydrogenase (NAD+) activity"/>
    <property type="evidence" value="ECO:0007669"/>
    <property type="project" value="TreeGrafter"/>
</dbReference>
<gene>
    <name evidence="2" type="primary">fadJ_4</name>
    <name evidence="2" type="ORF">FJT64_022108</name>
</gene>
<dbReference type="InterPro" id="IPR001660">
    <property type="entry name" value="SAM"/>
</dbReference>
<evidence type="ECO:0000259" key="1">
    <source>
        <dbReference type="PROSITE" id="PS50105"/>
    </source>
</evidence>
<dbReference type="OrthoDB" id="10064100at2759"/>
<evidence type="ECO:0000313" key="2">
    <source>
        <dbReference type="EMBL" id="KAF0306310.1"/>
    </source>
</evidence>
<dbReference type="SUPFAM" id="SSF47769">
    <property type="entry name" value="SAM/Pointed domain"/>
    <property type="match status" value="1"/>
</dbReference>
<dbReference type="GO" id="GO:0016507">
    <property type="term" value="C:mitochondrial fatty acid beta-oxidation multienzyme complex"/>
    <property type="evidence" value="ECO:0007669"/>
    <property type="project" value="TreeGrafter"/>
</dbReference>
<dbReference type="InterPro" id="IPR008927">
    <property type="entry name" value="6-PGluconate_DH-like_C_sf"/>
</dbReference>
<proteinExistence type="predicted"/>
<comment type="caution">
    <text evidence="2">The sequence shown here is derived from an EMBL/GenBank/DDBJ whole genome shotgun (WGS) entry which is preliminary data.</text>
</comment>
<keyword evidence="3" id="KW-1185">Reference proteome</keyword>
<dbReference type="Proteomes" id="UP000440578">
    <property type="component" value="Unassembled WGS sequence"/>
</dbReference>
<reference evidence="2 3" key="1">
    <citation type="submission" date="2019-07" db="EMBL/GenBank/DDBJ databases">
        <title>Draft genome assembly of a fouling barnacle, Amphibalanus amphitrite (Darwin, 1854): The first reference genome for Thecostraca.</title>
        <authorList>
            <person name="Kim W."/>
        </authorList>
    </citation>
    <scope>NUCLEOTIDE SEQUENCE [LARGE SCALE GENOMIC DNA]</scope>
    <source>
        <strain evidence="2">SNU_AA5</strain>
        <tissue evidence="2">Soma without cirri and trophi</tissue>
    </source>
</reference>
<sequence length="289" mass="30522">MLSIPYSPFLDVDNMVGVFPQEFPIAVCPLIPCLLQNGFELCAAEETVRRELPPEDRPALTRLSPLTDGALSLRPPTLRRPCREAELLTQLQQLAVALDGACPLVLDGSCGSHVTPSALLAPGELDAAASTTGLLAVSEWSCVPVGGWLRSLGLAQYADAFVARSVDGARLLGLTEQAMEDEPDIAGVLGLGFPPLTGGPFRFVDRIGPAQLVKDMERFAVVSGVGFEPCLTVHYQAASGTKFCSAGPRHVTAAGRDDRGSANQTTPRRRITVGPAVLDLASDHGQELG</sequence>
<dbReference type="PANTHER" id="PTHR43612">
    <property type="entry name" value="TRIFUNCTIONAL ENZYME SUBUNIT ALPHA"/>
    <property type="match status" value="1"/>
</dbReference>